<feature type="domain" description="Hda lid" evidence="2">
    <location>
        <begin position="123"/>
        <end position="182"/>
    </location>
</feature>
<organism evidence="3">
    <name type="scientific">marine metagenome</name>
    <dbReference type="NCBI Taxonomy" id="408172"/>
    <lineage>
        <taxon>unclassified sequences</taxon>
        <taxon>metagenomes</taxon>
        <taxon>ecological metagenomes</taxon>
    </lineage>
</organism>
<dbReference type="Gene3D" id="3.40.50.300">
    <property type="entry name" value="P-loop containing nucleotide triphosphate hydrolases"/>
    <property type="match status" value="1"/>
</dbReference>
<gene>
    <name evidence="3" type="ORF">METZ01_LOCUS58848</name>
</gene>
<dbReference type="InterPro" id="IPR027417">
    <property type="entry name" value="P-loop_NTPase"/>
</dbReference>
<proteinExistence type="predicted"/>
<dbReference type="GO" id="GO:0003723">
    <property type="term" value="F:RNA binding"/>
    <property type="evidence" value="ECO:0007669"/>
    <property type="project" value="InterPro"/>
</dbReference>
<protein>
    <submittedName>
        <fullName evidence="3">Uncharacterized protein</fullName>
    </submittedName>
</protein>
<evidence type="ECO:0000313" key="3">
    <source>
        <dbReference type="EMBL" id="SVA05994.1"/>
    </source>
</evidence>
<accession>A0A381SRF5</accession>
<dbReference type="PANTHER" id="PTHR30050:SF5">
    <property type="entry name" value="DNAA REGULATORY INACTIVATOR HDA"/>
    <property type="match status" value="1"/>
</dbReference>
<dbReference type="Pfam" id="PF22688">
    <property type="entry name" value="Hda_lid"/>
    <property type="match status" value="1"/>
</dbReference>
<dbReference type="GO" id="GO:0003724">
    <property type="term" value="F:RNA helicase activity"/>
    <property type="evidence" value="ECO:0007669"/>
    <property type="project" value="InterPro"/>
</dbReference>
<dbReference type="InterPro" id="IPR055199">
    <property type="entry name" value="Hda_lid"/>
</dbReference>
<dbReference type="AlphaFoldDB" id="A0A381SRF5"/>
<evidence type="ECO:0000259" key="2">
    <source>
        <dbReference type="Pfam" id="PF22688"/>
    </source>
</evidence>
<dbReference type="Gene3D" id="1.10.8.60">
    <property type="match status" value="1"/>
</dbReference>
<dbReference type="GO" id="GO:0032297">
    <property type="term" value="P:negative regulation of DNA-templated DNA replication initiation"/>
    <property type="evidence" value="ECO:0007669"/>
    <property type="project" value="TreeGrafter"/>
</dbReference>
<dbReference type="Pfam" id="PF00910">
    <property type="entry name" value="RNA_helicase"/>
    <property type="match status" value="1"/>
</dbReference>
<dbReference type="SUPFAM" id="SSF52540">
    <property type="entry name" value="P-loop containing nucleoside triphosphate hydrolases"/>
    <property type="match status" value="1"/>
</dbReference>
<dbReference type="EMBL" id="UINC01003400">
    <property type="protein sequence ID" value="SVA05994.1"/>
    <property type="molecule type" value="Genomic_DNA"/>
</dbReference>
<reference evidence="3" key="1">
    <citation type="submission" date="2018-05" db="EMBL/GenBank/DDBJ databases">
        <authorList>
            <person name="Lanie J.A."/>
            <person name="Ng W.-L."/>
            <person name="Kazmierczak K.M."/>
            <person name="Andrzejewski T.M."/>
            <person name="Davidsen T.M."/>
            <person name="Wayne K.J."/>
            <person name="Tettelin H."/>
            <person name="Glass J.I."/>
            <person name="Rusch D."/>
            <person name="Podicherti R."/>
            <person name="Tsui H.-C.T."/>
            <person name="Winkler M.E."/>
        </authorList>
    </citation>
    <scope>NUCLEOTIDE SEQUENCE</scope>
</reference>
<evidence type="ECO:0000259" key="1">
    <source>
        <dbReference type="Pfam" id="PF00910"/>
    </source>
</evidence>
<dbReference type="GO" id="GO:0006270">
    <property type="term" value="P:DNA replication initiation"/>
    <property type="evidence" value="ECO:0007669"/>
    <property type="project" value="TreeGrafter"/>
</dbReference>
<feature type="domain" description="Helicase superfamily 3 single-stranded DNA/RNA virus" evidence="1">
    <location>
        <begin position="2"/>
        <end position="74"/>
    </location>
</feature>
<dbReference type="InterPro" id="IPR000605">
    <property type="entry name" value="Helicase_SF3_ssDNA/RNA_vir"/>
</dbReference>
<dbReference type="PANTHER" id="PTHR30050">
    <property type="entry name" value="CHROMOSOMAL REPLICATION INITIATOR PROTEIN DNAA"/>
    <property type="match status" value="1"/>
</dbReference>
<sequence>MFIHGPPGSGKSHLLQALSRLTIDYQRLTVYVPAGAPGVGPELVAQLNADTVVCMDDLDQIVGDQAWEESLLELYERLAGGHGVLVAAALQPPAGLELKLADLSTRLAAGGAYRLRPLADEMLPAAMRLRASMRGFEMPDSVSRYLLRRAPRDSAVLFGILDRIDQAAFSRQRRITVPFIKELEKEVTSSDR</sequence>
<name>A0A381SRF5_9ZZZZ</name>